<dbReference type="Proteomes" id="UP001501764">
    <property type="component" value="Unassembled WGS sequence"/>
</dbReference>
<keyword evidence="1" id="KW-0812">Transmembrane</keyword>
<gene>
    <name evidence="2" type="ORF">GCM10008916_15910</name>
</gene>
<keyword evidence="3" id="KW-1185">Reference proteome</keyword>
<name>A0ABN1LNS5_9CLOT</name>
<sequence length="397" mass="45102">MVGENVKKKKGSALVVVLLTLTALTITGIAVYSYVANKSKLNKNTTENEILETAALSGLSVGEYYLIDDKNYKNINNNEEMEVPKEYIDKKFKSNNFINSNYVLNENYLENISCKINIKNDNGTYTVDSIATRGNNKKEEKRKVLLKHDKELSGYEDIDLFLKGISDITILNGNNLDIRDSFLNLNYATFNINGILKSKYESAEYQIRNVLLNNNVFDYYTNILHVDRIINNNEGGKRSKGLNLLLDNGDLYIKNIGHCYNMLNRDRYSNNVLLYKSSGEYMMMNLKNINRNIIKNYCCAIIKVNENDYVLLNNGNLTIDGKINFPGNLLIYSTGIATIQDYGYSIFDSGVSYDENYGDFNIIANKGIHIYNFSLKGSGSSFPISDSLRKCLKKFTK</sequence>
<comment type="caution">
    <text evidence="2">The sequence shown here is derived from an EMBL/GenBank/DDBJ whole genome shotgun (WGS) entry which is preliminary data.</text>
</comment>
<reference evidence="2 3" key="1">
    <citation type="journal article" date="2019" name="Int. J. Syst. Evol. Microbiol.">
        <title>The Global Catalogue of Microorganisms (GCM) 10K type strain sequencing project: providing services to taxonomists for standard genome sequencing and annotation.</title>
        <authorList>
            <consortium name="The Broad Institute Genomics Platform"/>
            <consortium name="The Broad Institute Genome Sequencing Center for Infectious Disease"/>
            <person name="Wu L."/>
            <person name="Ma J."/>
        </authorList>
    </citation>
    <scope>NUCLEOTIDE SEQUENCE [LARGE SCALE GENOMIC DNA]</scope>
    <source>
        <strain evidence="2 3">JCM 6485</strain>
    </source>
</reference>
<accession>A0ABN1LNS5</accession>
<keyword evidence="1" id="KW-0472">Membrane</keyword>
<feature type="transmembrane region" description="Helical" evidence="1">
    <location>
        <begin position="12"/>
        <end position="35"/>
    </location>
</feature>
<proteinExistence type="predicted"/>
<organism evidence="2 3">
    <name type="scientific">Clostridium nitritogenes</name>
    <dbReference type="NCBI Taxonomy" id="83340"/>
    <lineage>
        <taxon>Bacteria</taxon>
        <taxon>Bacillati</taxon>
        <taxon>Bacillota</taxon>
        <taxon>Clostridia</taxon>
        <taxon>Eubacteriales</taxon>
        <taxon>Clostridiaceae</taxon>
        <taxon>Clostridium</taxon>
    </lineage>
</organism>
<keyword evidence="1" id="KW-1133">Transmembrane helix</keyword>
<evidence type="ECO:0000313" key="2">
    <source>
        <dbReference type="EMBL" id="GAA0858374.1"/>
    </source>
</evidence>
<protein>
    <submittedName>
        <fullName evidence="2">Uncharacterized protein</fullName>
    </submittedName>
</protein>
<dbReference type="EMBL" id="BAAACO010000001">
    <property type="protein sequence ID" value="GAA0858374.1"/>
    <property type="molecule type" value="Genomic_DNA"/>
</dbReference>
<evidence type="ECO:0000256" key="1">
    <source>
        <dbReference type="SAM" id="Phobius"/>
    </source>
</evidence>
<evidence type="ECO:0000313" key="3">
    <source>
        <dbReference type="Proteomes" id="UP001501764"/>
    </source>
</evidence>